<keyword evidence="2" id="KW-1133">Transmembrane helix</keyword>
<reference evidence="4 5" key="1">
    <citation type="submission" date="2024-01" db="EMBL/GenBank/DDBJ databases">
        <title>Genome assemblies of Stephania.</title>
        <authorList>
            <person name="Yang L."/>
        </authorList>
    </citation>
    <scope>NUCLEOTIDE SEQUENCE [LARGE SCALE GENOMIC DNA]</scope>
    <source>
        <strain evidence="4">JXDWG</strain>
        <tissue evidence="4">Leaf</tissue>
    </source>
</reference>
<dbReference type="Pfam" id="PF14111">
    <property type="entry name" value="DUF4283"/>
    <property type="match status" value="1"/>
</dbReference>
<dbReference type="AlphaFoldDB" id="A0AAP0ES75"/>
<dbReference type="Proteomes" id="UP001419268">
    <property type="component" value="Unassembled WGS sequence"/>
</dbReference>
<dbReference type="EMBL" id="JBBNAG010000011">
    <property type="protein sequence ID" value="KAK9094868.1"/>
    <property type="molecule type" value="Genomic_DNA"/>
</dbReference>
<dbReference type="PANTHER" id="PTHR31286:SF99">
    <property type="entry name" value="DUF4283 DOMAIN-CONTAINING PROTEIN"/>
    <property type="match status" value="1"/>
</dbReference>
<name>A0AAP0ES75_9MAGN</name>
<feature type="compositionally biased region" description="Basic and acidic residues" evidence="1">
    <location>
        <begin position="14"/>
        <end position="24"/>
    </location>
</feature>
<comment type="caution">
    <text evidence="4">The sequence shown here is derived from an EMBL/GenBank/DDBJ whole genome shotgun (WGS) entry which is preliminary data.</text>
</comment>
<sequence>MEELCNMEAAANNDTKKVKFRDGPPPEEGESTSMEDLQTDQGPKTAGADADMQESSDQQDYGYKDRLMQNKLKERIQLISLEEGDVTFEEDEHGEPWKYVVVDRSIGYKTLTDKINELWKPLGDYRVLDMENQFYLIQLSNKGDMMEAHLGRPWVIMGHCLFVQAYSPDFNLVTTLMNKITIWVRFSDIPVRHWYDSYLMKVGKVAGKPLKVDYTTLLARKGSAFHIYASVVAMYAIMRWLVRSKPGMQRRYTNPKMAREGDSLRWPLDLGSKFSRKKISTVKGVMRRSPKEMMNVGQTIGPKAPTWPRTVNLTFKPKPIKENIRAKESLVDINNTISKAPPSDGPSFDLDMGVVQSLPP</sequence>
<dbReference type="InterPro" id="IPR025558">
    <property type="entry name" value="DUF4283"/>
</dbReference>
<proteinExistence type="predicted"/>
<evidence type="ECO:0000313" key="5">
    <source>
        <dbReference type="Proteomes" id="UP001419268"/>
    </source>
</evidence>
<evidence type="ECO:0000256" key="1">
    <source>
        <dbReference type="SAM" id="MobiDB-lite"/>
    </source>
</evidence>
<dbReference type="InterPro" id="IPR040256">
    <property type="entry name" value="At4g02000-like"/>
</dbReference>
<evidence type="ECO:0000259" key="3">
    <source>
        <dbReference type="Pfam" id="PF14111"/>
    </source>
</evidence>
<feature type="region of interest" description="Disordered" evidence="1">
    <location>
        <begin position="1"/>
        <end position="63"/>
    </location>
</feature>
<evidence type="ECO:0000313" key="4">
    <source>
        <dbReference type="EMBL" id="KAK9094868.1"/>
    </source>
</evidence>
<accession>A0AAP0ES75</accession>
<feature type="domain" description="DUF4283" evidence="3">
    <location>
        <begin position="101"/>
        <end position="172"/>
    </location>
</feature>
<keyword evidence="2" id="KW-0472">Membrane</keyword>
<feature type="compositionally biased region" description="Polar residues" evidence="1">
    <location>
        <begin position="31"/>
        <end position="42"/>
    </location>
</feature>
<evidence type="ECO:0000256" key="2">
    <source>
        <dbReference type="SAM" id="Phobius"/>
    </source>
</evidence>
<feature type="transmembrane region" description="Helical" evidence="2">
    <location>
        <begin position="225"/>
        <end position="242"/>
    </location>
</feature>
<keyword evidence="2" id="KW-0812">Transmembrane</keyword>
<gene>
    <name evidence="4" type="ORF">Scep_026337</name>
</gene>
<keyword evidence="5" id="KW-1185">Reference proteome</keyword>
<organism evidence="4 5">
    <name type="scientific">Stephania cephalantha</name>
    <dbReference type="NCBI Taxonomy" id="152367"/>
    <lineage>
        <taxon>Eukaryota</taxon>
        <taxon>Viridiplantae</taxon>
        <taxon>Streptophyta</taxon>
        <taxon>Embryophyta</taxon>
        <taxon>Tracheophyta</taxon>
        <taxon>Spermatophyta</taxon>
        <taxon>Magnoliopsida</taxon>
        <taxon>Ranunculales</taxon>
        <taxon>Menispermaceae</taxon>
        <taxon>Menispermoideae</taxon>
        <taxon>Cissampelideae</taxon>
        <taxon>Stephania</taxon>
    </lineage>
</organism>
<dbReference type="PANTHER" id="PTHR31286">
    <property type="entry name" value="GLYCINE-RICH CELL WALL STRUCTURAL PROTEIN 1.8-LIKE"/>
    <property type="match status" value="1"/>
</dbReference>
<protein>
    <recommendedName>
        <fullName evidence="3">DUF4283 domain-containing protein</fullName>
    </recommendedName>
</protein>